<gene>
    <name evidence="3" type="ORF">EXY23_24345</name>
</gene>
<name>A0A4R4D356_9PROT</name>
<dbReference type="AlphaFoldDB" id="A0A4R4D356"/>
<dbReference type="InterPro" id="IPR019301">
    <property type="entry name" value="Flagellar_prot_FlgJ_N"/>
</dbReference>
<proteinExistence type="predicted"/>
<sequence length="99" mass="9978">MTAPLLPPSAAPDGTPRAPAGKTPEAQRAAAQAFEAQALGALLQPMFEGLGAGNAFGGGAGEAQWQSMLVTEYGKVIARAGGIGLADAVLREMLKMQEG</sequence>
<dbReference type="RefSeq" id="WP_132296149.1">
    <property type="nucleotide sequence ID" value="NZ_SKBM01000037.1"/>
</dbReference>
<evidence type="ECO:0000313" key="3">
    <source>
        <dbReference type="EMBL" id="TCZ53662.1"/>
    </source>
</evidence>
<keyword evidence="4" id="KW-1185">Reference proteome</keyword>
<dbReference type="OrthoDB" id="7862954at2"/>
<dbReference type="EMBL" id="SKBM01000037">
    <property type="protein sequence ID" value="TCZ53662.1"/>
    <property type="molecule type" value="Genomic_DNA"/>
</dbReference>
<feature type="domain" description="Flagellar protein FlgJ N-terminal" evidence="2">
    <location>
        <begin position="45"/>
        <end position="91"/>
    </location>
</feature>
<accession>A0A4R4D356</accession>
<feature type="region of interest" description="Disordered" evidence="1">
    <location>
        <begin position="1"/>
        <end position="30"/>
    </location>
</feature>
<reference evidence="3 4" key="1">
    <citation type="submission" date="2019-03" db="EMBL/GenBank/DDBJ databases">
        <title>Paracraurococcus aquatilis NE82 genome sequence.</title>
        <authorList>
            <person name="Zhao Y."/>
            <person name="Du Z."/>
        </authorList>
    </citation>
    <scope>NUCLEOTIDE SEQUENCE [LARGE SCALE GENOMIC DNA]</scope>
    <source>
        <strain evidence="3 4">NE82</strain>
    </source>
</reference>
<evidence type="ECO:0000256" key="1">
    <source>
        <dbReference type="SAM" id="MobiDB-lite"/>
    </source>
</evidence>
<dbReference type="Proteomes" id="UP000295023">
    <property type="component" value="Unassembled WGS sequence"/>
</dbReference>
<organism evidence="3 4">
    <name type="scientific">Roseicella aquatilis</name>
    <dbReference type="NCBI Taxonomy" id="2527868"/>
    <lineage>
        <taxon>Bacteria</taxon>
        <taxon>Pseudomonadati</taxon>
        <taxon>Pseudomonadota</taxon>
        <taxon>Alphaproteobacteria</taxon>
        <taxon>Acetobacterales</taxon>
        <taxon>Roseomonadaceae</taxon>
        <taxon>Roseicella</taxon>
    </lineage>
</organism>
<comment type="caution">
    <text evidence="3">The sequence shown here is derived from an EMBL/GenBank/DDBJ whole genome shotgun (WGS) entry which is preliminary data.</text>
</comment>
<evidence type="ECO:0000259" key="2">
    <source>
        <dbReference type="Pfam" id="PF10135"/>
    </source>
</evidence>
<feature type="compositionally biased region" description="Pro residues" evidence="1">
    <location>
        <begin position="1"/>
        <end position="10"/>
    </location>
</feature>
<dbReference type="Pfam" id="PF10135">
    <property type="entry name" value="Rod-binding"/>
    <property type="match status" value="1"/>
</dbReference>
<protein>
    <submittedName>
        <fullName evidence="3">Chemotaxis protein chel</fullName>
    </submittedName>
</protein>
<evidence type="ECO:0000313" key="4">
    <source>
        <dbReference type="Proteomes" id="UP000295023"/>
    </source>
</evidence>